<dbReference type="Proteomes" id="UP000315724">
    <property type="component" value="Chromosome"/>
</dbReference>
<gene>
    <name evidence="3" type="ORF">Mal48_48240</name>
</gene>
<keyword evidence="4" id="KW-1185">Reference proteome</keyword>
<dbReference type="NCBIfam" id="TIGR02532">
    <property type="entry name" value="IV_pilin_GFxxxE"/>
    <property type="match status" value="1"/>
</dbReference>
<keyword evidence="1" id="KW-0812">Transmembrane</keyword>
<keyword evidence="1" id="KW-0472">Membrane</keyword>
<dbReference type="PANTHER" id="PTHR30093:SF2">
    <property type="entry name" value="TYPE II SECRETION SYSTEM PROTEIN H"/>
    <property type="match status" value="1"/>
</dbReference>
<keyword evidence="1" id="KW-1133">Transmembrane helix</keyword>
<proteinExistence type="predicted"/>
<evidence type="ECO:0000313" key="4">
    <source>
        <dbReference type="Proteomes" id="UP000315724"/>
    </source>
</evidence>
<dbReference type="Pfam" id="PF07596">
    <property type="entry name" value="SBP_bac_10"/>
    <property type="match status" value="1"/>
</dbReference>
<reference evidence="3 4" key="1">
    <citation type="submission" date="2019-02" db="EMBL/GenBank/DDBJ databases">
        <title>Deep-cultivation of Planctomycetes and their phenomic and genomic characterization uncovers novel biology.</title>
        <authorList>
            <person name="Wiegand S."/>
            <person name="Jogler M."/>
            <person name="Boedeker C."/>
            <person name="Pinto D."/>
            <person name="Vollmers J."/>
            <person name="Rivas-Marin E."/>
            <person name="Kohn T."/>
            <person name="Peeters S.H."/>
            <person name="Heuer A."/>
            <person name="Rast P."/>
            <person name="Oberbeckmann S."/>
            <person name="Bunk B."/>
            <person name="Jeske O."/>
            <person name="Meyerdierks A."/>
            <person name="Storesund J.E."/>
            <person name="Kallscheuer N."/>
            <person name="Luecker S."/>
            <person name="Lage O.M."/>
            <person name="Pohl T."/>
            <person name="Merkel B.J."/>
            <person name="Hornburger P."/>
            <person name="Mueller R.-W."/>
            <person name="Bruemmer F."/>
            <person name="Labrenz M."/>
            <person name="Spormann A.M."/>
            <person name="Op den Camp H."/>
            <person name="Overmann J."/>
            <person name="Amann R."/>
            <person name="Jetten M.S.M."/>
            <person name="Mascher T."/>
            <person name="Medema M.H."/>
            <person name="Devos D.P."/>
            <person name="Kaster A.-K."/>
            <person name="Ovreas L."/>
            <person name="Rohde M."/>
            <person name="Galperin M.Y."/>
            <person name="Jogler C."/>
        </authorList>
    </citation>
    <scope>NUCLEOTIDE SEQUENCE [LARGE SCALE GENOMIC DNA]</scope>
    <source>
        <strain evidence="3 4">Mal48</strain>
    </source>
</reference>
<feature type="transmembrane region" description="Helical" evidence="1">
    <location>
        <begin position="12"/>
        <end position="33"/>
    </location>
</feature>
<dbReference type="AlphaFoldDB" id="A0A517QVC3"/>
<dbReference type="Pfam" id="PF07963">
    <property type="entry name" value="N_methyl"/>
    <property type="match status" value="1"/>
</dbReference>
<evidence type="ECO:0000259" key="2">
    <source>
        <dbReference type="Pfam" id="PF07596"/>
    </source>
</evidence>
<evidence type="ECO:0000313" key="3">
    <source>
        <dbReference type="EMBL" id="QDT35547.1"/>
    </source>
</evidence>
<evidence type="ECO:0000256" key="1">
    <source>
        <dbReference type="SAM" id="Phobius"/>
    </source>
</evidence>
<dbReference type="KEGG" id="tpol:Mal48_48240"/>
<dbReference type="Gene3D" id="3.30.700.10">
    <property type="entry name" value="Glycoprotein, Type 4 Pilin"/>
    <property type="match status" value="1"/>
</dbReference>
<feature type="domain" description="DUF1559" evidence="2">
    <location>
        <begin position="34"/>
        <end position="279"/>
    </location>
</feature>
<dbReference type="RefSeq" id="WP_145205294.1">
    <property type="nucleotide sequence ID" value="NZ_CP036267.1"/>
</dbReference>
<dbReference type="InterPro" id="IPR045584">
    <property type="entry name" value="Pilin-like"/>
</dbReference>
<dbReference type="InterPro" id="IPR012902">
    <property type="entry name" value="N_methyl_site"/>
</dbReference>
<name>A0A517QVC3_9PLAN</name>
<organism evidence="3 4">
    <name type="scientific">Thalassoglobus polymorphus</name>
    <dbReference type="NCBI Taxonomy" id="2527994"/>
    <lineage>
        <taxon>Bacteria</taxon>
        <taxon>Pseudomonadati</taxon>
        <taxon>Planctomycetota</taxon>
        <taxon>Planctomycetia</taxon>
        <taxon>Planctomycetales</taxon>
        <taxon>Planctomycetaceae</taxon>
        <taxon>Thalassoglobus</taxon>
    </lineage>
</organism>
<dbReference type="NCBIfam" id="TIGR04294">
    <property type="entry name" value="pre_pil_HX9DG"/>
    <property type="match status" value="1"/>
</dbReference>
<protein>
    <recommendedName>
        <fullName evidence="2">DUF1559 domain-containing protein</fullName>
    </recommendedName>
</protein>
<dbReference type="OrthoDB" id="275178at2"/>
<sequence length="298" mass="33028">MSLIRLRTGFTLVELIVVLTVVGILLGLLVPAVQQARESARRTQCRSHLKQFGIAIHGYHDVHRCVVPAIVDNSETSNIDCWGWGTFLLPHLDQGALYQKLNPQGGRSVFEDYFSEHGEIHPQGGKKLQIFQCPSSTLEDTTQFVGPRAMEAWRIGYGTTDYRGCMVGRSGTFVYVGPRDHVVRFSSFHDGLSQTLAMGEGAHPGKDGVGWPTWIGRVGSVNGLVIRPSTYHPINGKSKSKSGQYWTELGYSTTFSFHSGGCNFLMADGSVKFINENIEYLVYYSLMARSDEGRLANF</sequence>
<dbReference type="InterPro" id="IPR027558">
    <property type="entry name" value="Pre_pil_HX9DG_C"/>
</dbReference>
<dbReference type="PANTHER" id="PTHR30093">
    <property type="entry name" value="GENERAL SECRETION PATHWAY PROTEIN G"/>
    <property type="match status" value="1"/>
</dbReference>
<dbReference type="SUPFAM" id="SSF54523">
    <property type="entry name" value="Pili subunits"/>
    <property type="match status" value="1"/>
</dbReference>
<dbReference type="PROSITE" id="PS00409">
    <property type="entry name" value="PROKAR_NTER_METHYL"/>
    <property type="match status" value="1"/>
</dbReference>
<dbReference type="InterPro" id="IPR011453">
    <property type="entry name" value="DUF1559"/>
</dbReference>
<accession>A0A517QVC3</accession>
<dbReference type="EMBL" id="CP036267">
    <property type="protein sequence ID" value="QDT35547.1"/>
    <property type="molecule type" value="Genomic_DNA"/>
</dbReference>